<name>A0A645CLY2_9ZZZZ</name>
<dbReference type="InterPro" id="IPR022741">
    <property type="entry name" value="Phage_B103_Gp8"/>
</dbReference>
<dbReference type="GO" id="GO:0044423">
    <property type="term" value="C:virion component"/>
    <property type="evidence" value="ECO:0007669"/>
    <property type="project" value="UniProtKB-KW"/>
</dbReference>
<evidence type="ECO:0000256" key="2">
    <source>
        <dbReference type="ARBA" id="ARBA00022581"/>
    </source>
</evidence>
<gene>
    <name evidence="6" type="ORF">SDC9_124903</name>
</gene>
<sequence length="133" mass="13029">MSNTYNTRNYAAHGGGEWVIGGKLTILEGAEVTGLTATAAPASADALGGIKAAEKGAGDTVEVKIGGDAKLYAPAYPEGYLLPSAEADALGGVKLAANQADSAAATVAGLKDDLNALLAKLKAAGIMAPDTAG</sequence>
<dbReference type="GO" id="GO:0046718">
    <property type="term" value="P:symbiont entry into host cell"/>
    <property type="evidence" value="ECO:0007669"/>
    <property type="project" value="UniProtKB-KW"/>
</dbReference>
<proteinExistence type="predicted"/>
<dbReference type="Pfam" id="PF11133">
    <property type="entry name" value="Phage_head_fibr"/>
    <property type="match status" value="1"/>
</dbReference>
<keyword evidence="2" id="KW-0945">Host-virus interaction</keyword>
<evidence type="ECO:0008006" key="7">
    <source>
        <dbReference type="Google" id="ProtNLM"/>
    </source>
</evidence>
<comment type="caution">
    <text evidence="6">The sequence shown here is derived from an EMBL/GenBank/DDBJ whole genome shotgun (WGS) entry which is preliminary data.</text>
</comment>
<evidence type="ECO:0000313" key="6">
    <source>
        <dbReference type="EMBL" id="MPM77894.1"/>
    </source>
</evidence>
<protein>
    <recommendedName>
        <fullName evidence="7">Head fiber protein</fullName>
    </recommendedName>
</protein>
<dbReference type="Gene3D" id="6.10.140.1630">
    <property type="match status" value="1"/>
</dbReference>
<keyword evidence="5" id="KW-1160">Virus entry into host cell</keyword>
<dbReference type="AlphaFoldDB" id="A0A645CLY2"/>
<keyword evidence="4" id="KW-0946">Virion</keyword>
<evidence type="ECO:0000256" key="5">
    <source>
        <dbReference type="ARBA" id="ARBA00023296"/>
    </source>
</evidence>
<comment type="subcellular location">
    <subcellularLocation>
        <location evidence="1">Virion</location>
    </subcellularLocation>
</comment>
<evidence type="ECO:0000256" key="4">
    <source>
        <dbReference type="ARBA" id="ARBA00022844"/>
    </source>
</evidence>
<evidence type="ECO:0000256" key="3">
    <source>
        <dbReference type="ARBA" id="ARBA00022804"/>
    </source>
</evidence>
<accession>A0A645CLY2</accession>
<organism evidence="6">
    <name type="scientific">bioreactor metagenome</name>
    <dbReference type="NCBI Taxonomy" id="1076179"/>
    <lineage>
        <taxon>unclassified sequences</taxon>
        <taxon>metagenomes</taxon>
        <taxon>ecological metagenomes</taxon>
    </lineage>
</organism>
<evidence type="ECO:0000256" key="1">
    <source>
        <dbReference type="ARBA" id="ARBA00004328"/>
    </source>
</evidence>
<dbReference type="EMBL" id="VSSQ01028257">
    <property type="protein sequence ID" value="MPM77894.1"/>
    <property type="molecule type" value="Genomic_DNA"/>
</dbReference>
<dbReference type="GO" id="GO:0019062">
    <property type="term" value="P:virion attachment to host cell"/>
    <property type="evidence" value="ECO:0007669"/>
    <property type="project" value="UniProtKB-KW"/>
</dbReference>
<keyword evidence="3" id="KW-1161">Viral attachment to host cell</keyword>
<reference evidence="6" key="1">
    <citation type="submission" date="2019-08" db="EMBL/GenBank/DDBJ databases">
        <authorList>
            <person name="Kucharzyk K."/>
            <person name="Murdoch R.W."/>
            <person name="Higgins S."/>
            <person name="Loffler F."/>
        </authorList>
    </citation>
    <scope>NUCLEOTIDE SEQUENCE</scope>
</reference>